<name>A0A4Y0BRE2_ANOFN</name>
<evidence type="ECO:0000256" key="1">
    <source>
        <dbReference type="SAM" id="SignalP"/>
    </source>
</evidence>
<feature type="signal peptide" evidence="1">
    <location>
        <begin position="1"/>
        <end position="20"/>
    </location>
</feature>
<reference evidence="2" key="1">
    <citation type="submission" date="2020-05" db="UniProtKB">
        <authorList>
            <consortium name="EnsemblMetazoa"/>
        </authorList>
    </citation>
    <scope>IDENTIFICATION</scope>
    <source>
        <strain evidence="2">FUMOZ</strain>
    </source>
</reference>
<protein>
    <submittedName>
        <fullName evidence="2">Uncharacterized protein</fullName>
    </submittedName>
</protein>
<sequence>MLRHSLLLLLPLVLVLLISGVPFRPTVADSTVPLAERAARRVIFYKPERDNNETQTVNKSNIFDPPKVCKEGYQLDRHSRCRRLMG</sequence>
<organism evidence="2">
    <name type="scientific">Anopheles funestus</name>
    <name type="common">African malaria mosquito</name>
    <dbReference type="NCBI Taxonomy" id="62324"/>
    <lineage>
        <taxon>Eukaryota</taxon>
        <taxon>Metazoa</taxon>
        <taxon>Ecdysozoa</taxon>
        <taxon>Arthropoda</taxon>
        <taxon>Hexapoda</taxon>
        <taxon>Insecta</taxon>
        <taxon>Pterygota</taxon>
        <taxon>Neoptera</taxon>
        <taxon>Endopterygota</taxon>
        <taxon>Diptera</taxon>
        <taxon>Nematocera</taxon>
        <taxon>Culicoidea</taxon>
        <taxon>Culicidae</taxon>
        <taxon>Anophelinae</taxon>
        <taxon>Anopheles</taxon>
    </lineage>
</organism>
<feature type="chain" id="PRO_5021346191" evidence="1">
    <location>
        <begin position="21"/>
        <end position="86"/>
    </location>
</feature>
<dbReference type="VEuPathDB" id="VectorBase:AFUN020640"/>
<proteinExistence type="predicted"/>
<accession>A0A4Y0BRE2</accession>
<dbReference type="EnsemblMetazoa" id="AFUN020640-RA">
    <property type="protein sequence ID" value="AFUN020640-PA"/>
    <property type="gene ID" value="AFUN020640"/>
</dbReference>
<dbReference type="AlphaFoldDB" id="A0A4Y0BRE2"/>
<evidence type="ECO:0000313" key="2">
    <source>
        <dbReference type="EnsemblMetazoa" id="AFUN020640-PA"/>
    </source>
</evidence>
<keyword evidence="1" id="KW-0732">Signal</keyword>